<dbReference type="InterPro" id="IPR012292">
    <property type="entry name" value="Globin/Proto"/>
</dbReference>
<evidence type="ECO:0000256" key="5">
    <source>
        <dbReference type="ARBA" id="ARBA00023004"/>
    </source>
</evidence>
<dbReference type="InterPro" id="IPR044399">
    <property type="entry name" value="Mb-like_M"/>
</dbReference>
<keyword evidence="4" id="KW-0479">Metal-binding</keyword>
<dbReference type="PANTHER" id="PTHR46458">
    <property type="entry name" value="BLR2807 PROTEIN"/>
    <property type="match status" value="1"/>
</dbReference>
<keyword evidence="2 6" id="KW-0349">Heme</keyword>
<evidence type="ECO:0000259" key="7">
    <source>
        <dbReference type="PROSITE" id="PS01033"/>
    </source>
</evidence>
<dbReference type="InterPro" id="IPR000971">
    <property type="entry name" value="Globin"/>
</dbReference>
<feature type="domain" description="Globin" evidence="7">
    <location>
        <begin position="1"/>
        <end position="103"/>
    </location>
</feature>
<gene>
    <name evidence="9" type="primary">LOC106819334</name>
</gene>
<dbReference type="RefSeq" id="XP_014679465.1">
    <property type="nucleotide sequence ID" value="XM_014823979.1"/>
</dbReference>
<comment type="similarity">
    <text evidence="6">Belongs to the globin family.</text>
</comment>
<evidence type="ECO:0000256" key="3">
    <source>
        <dbReference type="ARBA" id="ARBA00022621"/>
    </source>
</evidence>
<dbReference type="CDD" id="cd01040">
    <property type="entry name" value="Mb-like"/>
    <property type="match status" value="1"/>
</dbReference>
<reference evidence="9" key="1">
    <citation type="submission" date="2025-08" db="UniProtKB">
        <authorList>
            <consortium name="RefSeq"/>
        </authorList>
    </citation>
    <scope>IDENTIFICATION</scope>
</reference>
<dbReference type="GeneID" id="106819334"/>
<evidence type="ECO:0000256" key="2">
    <source>
        <dbReference type="ARBA" id="ARBA00022617"/>
    </source>
</evidence>
<keyword evidence="8" id="KW-1185">Reference proteome</keyword>
<organism evidence="8 9">
    <name type="scientific">Priapulus caudatus</name>
    <name type="common">Priapulid worm</name>
    <dbReference type="NCBI Taxonomy" id="37621"/>
    <lineage>
        <taxon>Eukaryota</taxon>
        <taxon>Metazoa</taxon>
        <taxon>Ecdysozoa</taxon>
        <taxon>Scalidophora</taxon>
        <taxon>Priapulida</taxon>
        <taxon>Priapulimorpha</taxon>
        <taxon>Priapulimorphida</taxon>
        <taxon>Priapulidae</taxon>
        <taxon>Priapulus</taxon>
    </lineage>
</organism>
<protein>
    <submittedName>
        <fullName evidence="9">Hemoglobin subunit epsilon-like</fullName>
    </submittedName>
</protein>
<evidence type="ECO:0000256" key="4">
    <source>
        <dbReference type="ARBA" id="ARBA00022723"/>
    </source>
</evidence>
<dbReference type="Proteomes" id="UP000695022">
    <property type="component" value="Unplaced"/>
</dbReference>
<keyword evidence="1 6" id="KW-0813">Transport</keyword>
<evidence type="ECO:0000313" key="8">
    <source>
        <dbReference type="Proteomes" id="UP000695022"/>
    </source>
</evidence>
<dbReference type="Pfam" id="PF00042">
    <property type="entry name" value="Globin"/>
    <property type="match status" value="1"/>
</dbReference>
<evidence type="ECO:0000256" key="1">
    <source>
        <dbReference type="ARBA" id="ARBA00022448"/>
    </source>
</evidence>
<dbReference type="PANTHER" id="PTHR46458:SF1">
    <property type="entry name" value="GEO09476P1"/>
    <property type="match status" value="1"/>
</dbReference>
<accession>A0ABM1F4U4</accession>
<keyword evidence="5" id="KW-0408">Iron</keyword>
<dbReference type="InterPro" id="IPR050532">
    <property type="entry name" value="Globin-like_OT"/>
</dbReference>
<name>A0ABM1F4U4_PRICU</name>
<dbReference type="SUPFAM" id="SSF46458">
    <property type="entry name" value="Globin-like"/>
    <property type="match status" value="1"/>
</dbReference>
<evidence type="ECO:0000313" key="9">
    <source>
        <dbReference type="RefSeq" id="XP_014679465.1"/>
    </source>
</evidence>
<evidence type="ECO:0000256" key="6">
    <source>
        <dbReference type="RuleBase" id="RU000356"/>
    </source>
</evidence>
<proteinExistence type="inferred from homology"/>
<dbReference type="InterPro" id="IPR009050">
    <property type="entry name" value="Globin-like_sf"/>
</dbReference>
<feature type="non-terminal residue" evidence="9">
    <location>
        <position position="1"/>
    </location>
</feature>
<dbReference type="PROSITE" id="PS01033">
    <property type="entry name" value="GLOBIN"/>
    <property type="match status" value="1"/>
</dbReference>
<keyword evidence="3 6" id="KW-0561">Oxygen transport</keyword>
<dbReference type="Gene3D" id="1.10.490.10">
    <property type="entry name" value="Globins"/>
    <property type="match status" value="1"/>
</dbReference>
<sequence>DLDGDDLRRDPRLKGHGGRFMQVVGAVLENIDNADTAIRPLLFQLGERHAYYDGFKPEYFEQYKKGMMYMCEQNFGDKLTPKLRDLWTKVFNFIIDSVRDGCVEALRHREDDRQYSVARDAQVTRGTI</sequence>